<dbReference type="GO" id="GO:0005509">
    <property type="term" value="F:calcium ion binding"/>
    <property type="evidence" value="ECO:0007669"/>
    <property type="project" value="InterPro"/>
</dbReference>
<gene>
    <name evidence="4" type="ORF">OFUS_LOCUS18553</name>
</gene>
<dbReference type="Gene3D" id="1.10.238.10">
    <property type="entry name" value="EF-hand"/>
    <property type="match status" value="4"/>
</dbReference>
<evidence type="ECO:0000313" key="5">
    <source>
        <dbReference type="Proteomes" id="UP000749559"/>
    </source>
</evidence>
<keyword evidence="3" id="KW-0106">Calcium</keyword>
<sequence length="740" mass="88234">MASLAKMAEVPEYWQRKVRTVFNVLDCDGRGVIDKDTMSVRGQKWGDFYKDADPSVTTFVVASLKKWLKVLSPDNAPLSWQEFVLRFWTMWNDRNPELVDAMDSVMRRIYEFIDTNGSGFVCLGEFQNWWHANGWDNVNVCHKFFPMMDREEKGWVTKKQFCAAGYSYFDVVDQMDGTFWNFWWGPLWTEFEMPDFWVRKARTVFETIDVKKSGTLNLDSMEAIANHWCQLYGVSEENRGYFSDNMKEWWTLLNPDNTTMDWAAFVRSLWKMWGKSTPSPDFISANEAIWGAIFHFIADLSGYVSWKEFQYWWRVNGWNNMIECEKVFKWMDSDNKGLVSRRMFCDAARWYFEITDELEGMERNLWWGPLYKEVDMPDYWVRKMKAVFRCFDVDKTGVLTKSSMPTVATLWSSLKDEQSNEKVVSSLDKWMTLLNPEDRPMTCQDFIRVMWVKVNNWDKSFWNAFGLVWEKMFEQMDPDNSRKMSRVEFISWCQLNGWFWEENMVATVNFLEDHGWLTKQQFCDACRWYFNVFEKAEEDEWNLMFGPLEDKVKIPFYWSWKVTAVFNVLDINETGILNRESMKAIVESWCAKYEITDNRVGDYVRTFERWMTAINSANDSLTSDGFVKAVWDFIQDRENLTLAQVKDTFAPIFRCLFDLMDDNDSGKITVREYVTFWRHNDWKGADLCKSTWKCLDADDQGWLDRKEWQYNAWLYFEVLDQVIGTDQNLFWGPLTNQLFK</sequence>
<dbReference type="AlphaFoldDB" id="A0A8J1Y7T5"/>
<dbReference type="SMART" id="SM00054">
    <property type="entry name" value="EFh"/>
    <property type="match status" value="6"/>
</dbReference>
<dbReference type="InterPro" id="IPR011992">
    <property type="entry name" value="EF-hand-dom_pair"/>
</dbReference>
<accession>A0A8J1Y7T5</accession>
<dbReference type="SUPFAM" id="SSF47473">
    <property type="entry name" value="EF-hand"/>
    <property type="match status" value="3"/>
</dbReference>
<evidence type="ECO:0000313" key="4">
    <source>
        <dbReference type="EMBL" id="CAH1793741.1"/>
    </source>
</evidence>
<keyword evidence="5" id="KW-1185">Reference proteome</keyword>
<protein>
    <submittedName>
        <fullName evidence="4">Uncharacterized protein</fullName>
    </submittedName>
</protein>
<dbReference type="PROSITE" id="PS50222">
    <property type="entry name" value="EF_HAND_2"/>
    <property type="match status" value="3"/>
</dbReference>
<organism evidence="4 5">
    <name type="scientific">Owenia fusiformis</name>
    <name type="common">Polychaete worm</name>
    <dbReference type="NCBI Taxonomy" id="6347"/>
    <lineage>
        <taxon>Eukaryota</taxon>
        <taxon>Metazoa</taxon>
        <taxon>Spiralia</taxon>
        <taxon>Lophotrochozoa</taxon>
        <taxon>Annelida</taxon>
        <taxon>Polychaeta</taxon>
        <taxon>Sedentaria</taxon>
        <taxon>Canalipalpata</taxon>
        <taxon>Sabellida</taxon>
        <taxon>Oweniida</taxon>
        <taxon>Oweniidae</taxon>
        <taxon>Owenia</taxon>
    </lineage>
</organism>
<comment type="caution">
    <text evidence="4">The sequence shown here is derived from an EMBL/GenBank/DDBJ whole genome shotgun (WGS) entry which is preliminary data.</text>
</comment>
<dbReference type="InterPro" id="IPR002048">
    <property type="entry name" value="EF_hand_dom"/>
</dbReference>
<dbReference type="Proteomes" id="UP000749559">
    <property type="component" value="Unassembled WGS sequence"/>
</dbReference>
<dbReference type="InterPro" id="IPR028846">
    <property type="entry name" value="Recoverin"/>
</dbReference>
<dbReference type="PANTHER" id="PTHR23055">
    <property type="entry name" value="CALCIUM BINDING PROTEINS"/>
    <property type="match status" value="1"/>
</dbReference>
<dbReference type="InterPro" id="IPR018247">
    <property type="entry name" value="EF_Hand_1_Ca_BS"/>
</dbReference>
<dbReference type="Pfam" id="PF13202">
    <property type="entry name" value="EF-hand_5"/>
    <property type="match status" value="2"/>
</dbReference>
<reference evidence="4" key="1">
    <citation type="submission" date="2022-03" db="EMBL/GenBank/DDBJ databases">
        <authorList>
            <person name="Martin C."/>
        </authorList>
    </citation>
    <scope>NUCLEOTIDE SEQUENCE</scope>
</reference>
<dbReference type="EMBL" id="CAIIXF020000009">
    <property type="protein sequence ID" value="CAH1793741.1"/>
    <property type="molecule type" value="Genomic_DNA"/>
</dbReference>
<keyword evidence="1" id="KW-0479">Metal-binding</keyword>
<proteinExistence type="predicted"/>
<evidence type="ECO:0000256" key="1">
    <source>
        <dbReference type="ARBA" id="ARBA00022723"/>
    </source>
</evidence>
<dbReference type="PROSITE" id="PS00018">
    <property type="entry name" value="EF_HAND_1"/>
    <property type="match status" value="3"/>
</dbReference>
<evidence type="ECO:0000256" key="3">
    <source>
        <dbReference type="ARBA" id="ARBA00022837"/>
    </source>
</evidence>
<keyword evidence="2" id="KW-0677">Repeat</keyword>
<name>A0A8J1Y7T5_OWEFU</name>
<evidence type="ECO:0000256" key="2">
    <source>
        <dbReference type="ARBA" id="ARBA00022737"/>
    </source>
</evidence>